<organism evidence="2 3">
    <name type="scientific">Rhizopus oryzae</name>
    <name type="common">Mucormycosis agent</name>
    <name type="synonym">Rhizopus arrhizus var. delemar</name>
    <dbReference type="NCBI Taxonomy" id="64495"/>
    <lineage>
        <taxon>Eukaryota</taxon>
        <taxon>Fungi</taxon>
        <taxon>Fungi incertae sedis</taxon>
        <taxon>Mucoromycota</taxon>
        <taxon>Mucoromycotina</taxon>
        <taxon>Mucoromycetes</taxon>
        <taxon>Mucorales</taxon>
        <taxon>Mucorineae</taxon>
        <taxon>Rhizopodaceae</taxon>
        <taxon>Rhizopus</taxon>
    </lineage>
</organism>
<feature type="region of interest" description="Disordered" evidence="1">
    <location>
        <begin position="17"/>
        <end position="62"/>
    </location>
</feature>
<evidence type="ECO:0000313" key="2">
    <source>
        <dbReference type="EMBL" id="KAG1523706.1"/>
    </source>
</evidence>
<gene>
    <name evidence="2" type="ORF">G6F51_014493</name>
</gene>
<evidence type="ECO:0000313" key="3">
    <source>
        <dbReference type="Proteomes" id="UP000717996"/>
    </source>
</evidence>
<comment type="caution">
    <text evidence="2">The sequence shown here is derived from an EMBL/GenBank/DDBJ whole genome shotgun (WGS) entry which is preliminary data.</text>
</comment>
<sequence>MREILGAKLGHEEAERVMKALGEPTSSEAGAQDEPPPFAGKPDEPVSKPAMDAALAKATKEGENAAVARMTAIRTAEQECHGPGRQGY</sequence>
<protein>
    <submittedName>
        <fullName evidence="2">Uncharacterized protein</fullName>
    </submittedName>
</protein>
<dbReference type="EMBL" id="JAANIT010011076">
    <property type="protein sequence ID" value="KAG1523706.1"/>
    <property type="molecule type" value="Genomic_DNA"/>
</dbReference>
<dbReference type="Proteomes" id="UP000717996">
    <property type="component" value="Unassembled WGS sequence"/>
</dbReference>
<name>A0A9P6XLW7_RHIOR</name>
<evidence type="ECO:0000256" key="1">
    <source>
        <dbReference type="SAM" id="MobiDB-lite"/>
    </source>
</evidence>
<dbReference type="AlphaFoldDB" id="A0A9P6XLW7"/>
<reference evidence="2" key="1">
    <citation type="journal article" date="2020" name="Microb. Genom.">
        <title>Genetic diversity of clinical and environmental Mucorales isolates obtained from an investigation of mucormycosis cases among solid organ transplant recipients.</title>
        <authorList>
            <person name="Nguyen M.H."/>
            <person name="Kaul D."/>
            <person name="Muto C."/>
            <person name="Cheng S.J."/>
            <person name="Richter R.A."/>
            <person name="Bruno V.M."/>
            <person name="Liu G."/>
            <person name="Beyhan S."/>
            <person name="Sundermann A.J."/>
            <person name="Mounaud S."/>
            <person name="Pasculle A.W."/>
            <person name="Nierman W.C."/>
            <person name="Driscoll E."/>
            <person name="Cumbie R."/>
            <person name="Clancy C.J."/>
            <person name="Dupont C.L."/>
        </authorList>
    </citation>
    <scope>NUCLEOTIDE SEQUENCE</scope>
    <source>
        <strain evidence="2">GL16</strain>
    </source>
</reference>
<accession>A0A9P6XLW7</accession>
<proteinExistence type="predicted"/>